<dbReference type="InterPro" id="IPR049489">
    <property type="entry name" value="FabD-like_helical_ins"/>
</dbReference>
<reference evidence="3 4" key="1">
    <citation type="submission" date="2022-06" db="EMBL/GenBank/DDBJ databases">
        <title>Genomic Encyclopedia of Archaeal and Bacterial Type Strains, Phase II (KMG-II): from individual species to whole genera.</title>
        <authorList>
            <person name="Goeker M."/>
        </authorList>
    </citation>
    <scope>NUCLEOTIDE SEQUENCE [LARGE SCALE GENOMIC DNA]</scope>
    <source>
        <strain evidence="3 4">DSM 40477</strain>
    </source>
</reference>
<dbReference type="Gene3D" id="3.20.20.70">
    <property type="entry name" value="Aldolase class I"/>
    <property type="match status" value="1"/>
</dbReference>
<dbReference type="SUPFAM" id="SSF51412">
    <property type="entry name" value="Inosine monophosphate dehydrogenase (IMPDH)"/>
    <property type="match status" value="1"/>
</dbReference>
<keyword evidence="4" id="KW-1185">Reference proteome</keyword>
<feature type="region of interest" description="Disordered" evidence="1">
    <location>
        <begin position="531"/>
        <end position="556"/>
    </location>
</feature>
<dbReference type="PANTHER" id="PTHR32332">
    <property type="entry name" value="2-NITROPROPANE DIOXYGENASE"/>
    <property type="match status" value="1"/>
</dbReference>
<sequence>MTSSSPSALTPGAVPPQRGVHHDIESIRQIIAATDAACFIVRTERGLGACAALPSESPVDVLAYCPPTPTERLGSAEFPRRHGVRQPYMAGSMAGGVSSVALVLALARAGFLGSYGAAGVDLSTVDEAVTRLRHELPGGSFAVDLPDDDHRPDHVEALVDLFLRRGVRCVEASAFHQPTPALVRYRVAGLRRDRQGRVVAENRVVAKVRDLEAVERFLAPAPAPLVGALVARGRLSADQAELAGRVPMADDVTVESHGLGGDGDCAWAVLVPAALALRTRAQSRFGYAEPVGVGVAGGLGTPSAVAAAFHLGADYVVTGSVNQSCVEAGTSEAVRRLLASAGTASCELAPCAQGFEDGALVPVLRDGTRFAATARRLRELFLAHDALHEIGPADRRWLETHVLGLGLDQAWQRARDHHRRHDPAALERAERDPKRAMALLFRWHLARTSRWAVDGDPTRQRDYQVRCGPAMGAFNDWVRGTALDPPAHRRVAEVARHLMRGAAFHARVAQLRLAGLRLPEVCATYRLAPAPRADDRPTTAARNGRPYGGAHGLADE</sequence>
<evidence type="ECO:0000313" key="4">
    <source>
        <dbReference type="Proteomes" id="UP001205311"/>
    </source>
</evidence>
<dbReference type="Proteomes" id="UP001205311">
    <property type="component" value="Unassembled WGS sequence"/>
</dbReference>
<dbReference type="InterPro" id="IPR013785">
    <property type="entry name" value="Aldolase_TIM"/>
</dbReference>
<evidence type="ECO:0000256" key="1">
    <source>
        <dbReference type="SAM" id="MobiDB-lite"/>
    </source>
</evidence>
<comment type="caution">
    <text evidence="3">The sequence shown here is derived from an EMBL/GenBank/DDBJ whole genome shotgun (WGS) entry which is preliminary data.</text>
</comment>
<dbReference type="InterPro" id="IPR014179">
    <property type="entry name" value="PfaD-like_TIM-barrel"/>
</dbReference>
<evidence type="ECO:0000259" key="2">
    <source>
        <dbReference type="Pfam" id="PF21607"/>
    </source>
</evidence>
<feature type="domain" description="[Acyl-carrier-protein] S-malonyltransferase-like inserted helical" evidence="2">
    <location>
        <begin position="384"/>
        <end position="463"/>
    </location>
</feature>
<dbReference type="Pfam" id="PF21607">
    <property type="entry name" value="FabD_helical_ins"/>
    <property type="match status" value="1"/>
</dbReference>
<gene>
    <name evidence="3" type="ORF">LX15_005179</name>
</gene>
<evidence type="ECO:0000313" key="3">
    <source>
        <dbReference type="EMBL" id="MCP2261453.1"/>
    </source>
</evidence>
<feature type="compositionally biased region" description="Gly residues" evidence="1">
    <location>
        <begin position="546"/>
        <end position="556"/>
    </location>
</feature>
<organism evidence="3 4">
    <name type="scientific">Streptoalloteichus tenebrarius (strain ATCC 17920 / DSM 40477 / JCM 4838 / CBS 697.72 / NBRC 16177 / NCIMB 11028 / NRRL B-12390 / A12253. 1 / ISP 5477)</name>
    <name type="common">Streptomyces tenebrarius</name>
    <dbReference type="NCBI Taxonomy" id="1933"/>
    <lineage>
        <taxon>Bacteria</taxon>
        <taxon>Bacillati</taxon>
        <taxon>Actinomycetota</taxon>
        <taxon>Actinomycetes</taxon>
        <taxon>Pseudonocardiales</taxon>
        <taxon>Pseudonocardiaceae</taxon>
        <taxon>Streptoalloteichus</taxon>
    </lineage>
</organism>
<dbReference type="PANTHER" id="PTHR32332:SF20">
    <property type="entry name" value="2-NITROPROPANE DIOXYGENASE-LIKE PROTEIN"/>
    <property type="match status" value="1"/>
</dbReference>
<accession>A0ABT1I0Y7</accession>
<name>A0ABT1I0Y7_STRSD</name>
<proteinExistence type="predicted"/>
<protein>
    <submittedName>
        <fullName evidence="3">PfaD family protein</fullName>
    </submittedName>
</protein>
<dbReference type="NCBIfam" id="TIGR02814">
    <property type="entry name" value="pfaD_fam"/>
    <property type="match status" value="1"/>
</dbReference>
<dbReference type="EMBL" id="JAMTCP010000042">
    <property type="protein sequence ID" value="MCP2261453.1"/>
    <property type="molecule type" value="Genomic_DNA"/>
</dbReference>
<dbReference type="RefSeq" id="WP_253672296.1">
    <property type="nucleotide sequence ID" value="NZ_JAMTCP010000042.1"/>
</dbReference>